<evidence type="ECO:0000313" key="6">
    <source>
        <dbReference type="EMBL" id="MFC0211625.1"/>
    </source>
</evidence>
<evidence type="ECO:0000256" key="2">
    <source>
        <dbReference type="ARBA" id="ARBA00023125"/>
    </source>
</evidence>
<dbReference type="PANTHER" id="PTHR30055:SF234">
    <property type="entry name" value="HTH-TYPE TRANSCRIPTIONAL REGULATOR BETI"/>
    <property type="match status" value="1"/>
</dbReference>
<dbReference type="InterPro" id="IPR050109">
    <property type="entry name" value="HTH-type_TetR-like_transc_reg"/>
</dbReference>
<dbReference type="InterPro" id="IPR001647">
    <property type="entry name" value="HTH_TetR"/>
</dbReference>
<feature type="DNA-binding region" description="H-T-H motif" evidence="4">
    <location>
        <begin position="31"/>
        <end position="50"/>
    </location>
</feature>
<evidence type="ECO:0000259" key="5">
    <source>
        <dbReference type="PROSITE" id="PS50977"/>
    </source>
</evidence>
<evidence type="ECO:0000313" key="7">
    <source>
        <dbReference type="Proteomes" id="UP001589776"/>
    </source>
</evidence>
<keyword evidence="3" id="KW-0804">Transcription</keyword>
<reference evidence="6 7" key="1">
    <citation type="submission" date="2024-09" db="EMBL/GenBank/DDBJ databases">
        <authorList>
            <person name="Sun Q."/>
            <person name="Mori K."/>
        </authorList>
    </citation>
    <scope>NUCLEOTIDE SEQUENCE [LARGE SCALE GENOMIC DNA]</scope>
    <source>
        <strain evidence="6 7">CCM 7759</strain>
    </source>
</reference>
<dbReference type="RefSeq" id="WP_377468609.1">
    <property type="nucleotide sequence ID" value="NZ_JBHLWN010000021.1"/>
</dbReference>
<proteinExistence type="predicted"/>
<evidence type="ECO:0000256" key="1">
    <source>
        <dbReference type="ARBA" id="ARBA00023015"/>
    </source>
</evidence>
<evidence type="ECO:0000256" key="3">
    <source>
        <dbReference type="ARBA" id="ARBA00023163"/>
    </source>
</evidence>
<keyword evidence="2 4" id="KW-0238">DNA-binding</keyword>
<name>A0ABV6DG53_9BACL</name>
<dbReference type="InterPro" id="IPR009057">
    <property type="entry name" value="Homeodomain-like_sf"/>
</dbReference>
<dbReference type="EMBL" id="JBHLWN010000021">
    <property type="protein sequence ID" value="MFC0211625.1"/>
    <property type="molecule type" value="Genomic_DNA"/>
</dbReference>
<dbReference type="PROSITE" id="PS50977">
    <property type="entry name" value="HTH_TETR_2"/>
    <property type="match status" value="1"/>
</dbReference>
<dbReference type="SUPFAM" id="SSF48498">
    <property type="entry name" value="Tetracyclin repressor-like, C-terminal domain"/>
    <property type="match status" value="1"/>
</dbReference>
<accession>A0ABV6DG53</accession>
<dbReference type="PANTHER" id="PTHR30055">
    <property type="entry name" value="HTH-TYPE TRANSCRIPTIONAL REGULATOR RUTR"/>
    <property type="match status" value="1"/>
</dbReference>
<keyword evidence="1" id="KW-0805">Transcription regulation</keyword>
<protein>
    <submittedName>
        <fullName evidence="6">TetR/AcrR family transcriptional regulator</fullName>
    </submittedName>
</protein>
<dbReference type="Pfam" id="PF00440">
    <property type="entry name" value="TetR_N"/>
    <property type="match status" value="1"/>
</dbReference>
<sequence>MPKVGMEPKRRADVINATLTCISKYGMDGMTLDKVAEYADCSKGVVTYYYKNKDHLTVEAFKAFLAYYGQKIQSEIDTTMPAGQMLDVALKHMLPPSSESASKAINVSGLDGVEKMHIPYEDQARLFLQFFSKAVLDRGLQEVLSESYLADLQGIAKIFEYGNKTGHMNVEDSQSAAYGLMAMVVGLGFFRVANIKPSNGEDNRYICEEYVGRFKIKEA</sequence>
<organism evidence="6 7">
    <name type="scientific">Paenibacillus chartarius</name>
    <dbReference type="NCBI Taxonomy" id="747481"/>
    <lineage>
        <taxon>Bacteria</taxon>
        <taxon>Bacillati</taxon>
        <taxon>Bacillota</taxon>
        <taxon>Bacilli</taxon>
        <taxon>Bacillales</taxon>
        <taxon>Paenibacillaceae</taxon>
        <taxon>Paenibacillus</taxon>
    </lineage>
</organism>
<gene>
    <name evidence="6" type="ORF">ACFFK0_04020</name>
</gene>
<dbReference type="SUPFAM" id="SSF46689">
    <property type="entry name" value="Homeodomain-like"/>
    <property type="match status" value="1"/>
</dbReference>
<evidence type="ECO:0000256" key="4">
    <source>
        <dbReference type="PROSITE-ProRule" id="PRU00335"/>
    </source>
</evidence>
<dbReference type="InterPro" id="IPR036271">
    <property type="entry name" value="Tet_transcr_reg_TetR-rel_C_sf"/>
</dbReference>
<comment type="caution">
    <text evidence="6">The sequence shown here is derived from an EMBL/GenBank/DDBJ whole genome shotgun (WGS) entry which is preliminary data.</text>
</comment>
<feature type="domain" description="HTH tetR-type" evidence="5">
    <location>
        <begin position="8"/>
        <end position="68"/>
    </location>
</feature>
<keyword evidence="7" id="KW-1185">Reference proteome</keyword>
<dbReference type="Proteomes" id="UP001589776">
    <property type="component" value="Unassembled WGS sequence"/>
</dbReference>
<dbReference type="Gene3D" id="1.10.357.10">
    <property type="entry name" value="Tetracycline Repressor, domain 2"/>
    <property type="match status" value="1"/>
</dbReference>